<keyword evidence="5" id="KW-0732">Signal</keyword>
<evidence type="ECO:0000259" key="7">
    <source>
        <dbReference type="Pfam" id="PF07731"/>
    </source>
</evidence>
<keyword evidence="3" id="KW-0560">Oxidoreductase</keyword>
<keyword evidence="4" id="KW-0186">Copper</keyword>
<dbReference type="STRING" id="644352.J3PEY6"/>
<feature type="domain" description="Plastocyanin-like" evidence="8">
    <location>
        <begin position="41"/>
        <end position="126"/>
    </location>
</feature>
<evidence type="ECO:0000256" key="2">
    <source>
        <dbReference type="ARBA" id="ARBA00022723"/>
    </source>
</evidence>
<comment type="similarity">
    <text evidence="1">Belongs to the multicopper oxidase family.</text>
</comment>
<dbReference type="NCBIfam" id="TIGR03390">
    <property type="entry name" value="ascorbOXfungal"/>
    <property type="match status" value="1"/>
</dbReference>
<dbReference type="OrthoDB" id="2121828at2759"/>
<name>J3PEY6_GAET3</name>
<reference evidence="11" key="1">
    <citation type="submission" date="2010-07" db="EMBL/GenBank/DDBJ databases">
        <title>The genome sequence of Gaeumannomyces graminis var. tritici strain R3-111a-1.</title>
        <authorList>
            <consortium name="The Broad Institute Genome Sequencing Platform"/>
            <person name="Ma L.-J."/>
            <person name="Dead R."/>
            <person name="Young S."/>
            <person name="Zeng Q."/>
            <person name="Koehrsen M."/>
            <person name="Alvarado L."/>
            <person name="Berlin A."/>
            <person name="Chapman S.B."/>
            <person name="Chen Z."/>
            <person name="Freedman E."/>
            <person name="Gellesch M."/>
            <person name="Goldberg J."/>
            <person name="Griggs A."/>
            <person name="Gujja S."/>
            <person name="Heilman E.R."/>
            <person name="Heiman D."/>
            <person name="Hepburn T."/>
            <person name="Howarth C."/>
            <person name="Jen D."/>
            <person name="Larson L."/>
            <person name="Mehta T."/>
            <person name="Neiman D."/>
            <person name="Pearson M."/>
            <person name="Roberts A."/>
            <person name="Saif S."/>
            <person name="Shea T."/>
            <person name="Shenoy N."/>
            <person name="Sisk P."/>
            <person name="Stolte C."/>
            <person name="Sykes S."/>
            <person name="Walk T."/>
            <person name="White J."/>
            <person name="Yandava C."/>
            <person name="Haas B."/>
            <person name="Nusbaum C."/>
            <person name="Birren B."/>
        </authorList>
    </citation>
    <scope>NUCLEOTIDE SEQUENCE [LARGE SCALE GENOMIC DNA]</scope>
    <source>
        <strain evidence="11">R3-111a-1</strain>
    </source>
</reference>
<dbReference type="Gene3D" id="2.60.40.420">
    <property type="entry name" value="Cupredoxins - blue copper proteins"/>
    <property type="match status" value="3"/>
</dbReference>
<dbReference type="PANTHER" id="PTHR11709">
    <property type="entry name" value="MULTI-COPPER OXIDASE"/>
    <property type="match status" value="1"/>
</dbReference>
<evidence type="ECO:0000256" key="3">
    <source>
        <dbReference type="ARBA" id="ARBA00023002"/>
    </source>
</evidence>
<dbReference type="EMBL" id="GL385401">
    <property type="protein sequence ID" value="EJT71044.1"/>
    <property type="molecule type" value="Genomic_DNA"/>
</dbReference>
<evidence type="ECO:0000259" key="6">
    <source>
        <dbReference type="Pfam" id="PF00394"/>
    </source>
</evidence>
<dbReference type="InterPro" id="IPR011706">
    <property type="entry name" value="Cu-oxidase_C"/>
</dbReference>
<dbReference type="InterPro" id="IPR001117">
    <property type="entry name" value="Cu-oxidase_2nd"/>
</dbReference>
<dbReference type="GO" id="GO:0005507">
    <property type="term" value="F:copper ion binding"/>
    <property type="evidence" value="ECO:0007669"/>
    <property type="project" value="InterPro"/>
</dbReference>
<dbReference type="GeneID" id="20352523"/>
<feature type="signal peptide" evidence="5">
    <location>
        <begin position="1"/>
        <end position="20"/>
    </location>
</feature>
<dbReference type="RefSeq" id="XP_009228222.1">
    <property type="nucleotide sequence ID" value="XM_009229958.1"/>
</dbReference>
<dbReference type="PANTHER" id="PTHR11709:SF394">
    <property type="entry name" value="FI03373P-RELATED"/>
    <property type="match status" value="1"/>
</dbReference>
<feature type="domain" description="Plastocyanin-like" evidence="6">
    <location>
        <begin position="149"/>
        <end position="297"/>
    </location>
</feature>
<evidence type="ECO:0000313" key="11">
    <source>
        <dbReference type="Proteomes" id="UP000006039"/>
    </source>
</evidence>
<dbReference type="HOGENOM" id="CLU_006504_8_3_1"/>
<evidence type="ECO:0000313" key="9">
    <source>
        <dbReference type="EMBL" id="EJT71044.1"/>
    </source>
</evidence>
<sequence>MKSFRILRLPLLALLHLARTEQAGGVVHDSTWTPDYVLEATAQTITLDCRQRHSVVVNSSSPGPTLYLTENKTTWVRVHNRMPDQNFTVHWHGLTQRVAPFSDGTPLVSQWPIAPGAFFDYELRPDAVTAHGALIVREQGSPPYEYDEELIVGLGDFFQKNDSTVVQGLLADPFQWSGEPDALLFQRLERDSGIRQQDGRRLLPAQRGDGQAGQDVPVTLGIEGHQNLTVIEAEGHYTQPAMTDHVQLGSGQRFSVLLQTRTEDDIAARSGKTQFWIRFESRDRPKTIVGYALLQYDMSDSQAVSYQTPLPQELPATSPVVLPTETSSWLEYTLQPLDSEEAARFPRLPEVTRTVYITMAQQLNSLAWQESALADDTGYVPLLVRLYVTGETPDYGAARANQDWDPETKAFPALVGETLDIVWLSNSGPTGGWDAHPMHMHGERYWDLGLGNGTYDAAANEAARFGGGYTPARRDTTMLYRYAAKGGVHMTAGWRAWRVRVTEESVGAWVLHYHVLMHMVMGMQTVWVFGNTSQILTRFPQQPYIAGYLDFGGSVYGNGTSDPVVWETFSQDGR</sequence>
<dbReference type="Proteomes" id="UP000006039">
    <property type="component" value="Unassembled WGS sequence"/>
</dbReference>
<dbReference type="InterPro" id="IPR011707">
    <property type="entry name" value="Cu-oxidase-like_N"/>
</dbReference>
<evidence type="ECO:0000256" key="5">
    <source>
        <dbReference type="SAM" id="SignalP"/>
    </source>
</evidence>
<reference evidence="10" key="5">
    <citation type="submission" date="2018-04" db="UniProtKB">
        <authorList>
            <consortium name="EnsemblFungi"/>
        </authorList>
    </citation>
    <scope>IDENTIFICATION</scope>
    <source>
        <strain evidence="10">R3-111a-1</strain>
    </source>
</reference>
<feature type="chain" id="PRO_5015095221" evidence="5">
    <location>
        <begin position="21"/>
        <end position="574"/>
    </location>
</feature>
<dbReference type="Pfam" id="PF00394">
    <property type="entry name" value="Cu-oxidase"/>
    <property type="match status" value="1"/>
</dbReference>
<dbReference type="eggNOG" id="KOG1263">
    <property type="taxonomic scope" value="Eukaryota"/>
</dbReference>
<evidence type="ECO:0000256" key="4">
    <source>
        <dbReference type="ARBA" id="ARBA00023008"/>
    </source>
</evidence>
<dbReference type="InterPro" id="IPR008972">
    <property type="entry name" value="Cupredoxin"/>
</dbReference>
<dbReference type="SUPFAM" id="SSF49503">
    <property type="entry name" value="Cupredoxins"/>
    <property type="match status" value="3"/>
</dbReference>
<reference evidence="9" key="3">
    <citation type="submission" date="2010-09" db="EMBL/GenBank/DDBJ databases">
        <title>Annotation of Gaeumannomyces graminis var. tritici R3-111a-1.</title>
        <authorList>
            <consortium name="The Broad Institute Genome Sequencing Platform"/>
            <person name="Ma L.-J."/>
            <person name="Dead R."/>
            <person name="Young S.K."/>
            <person name="Zeng Q."/>
            <person name="Gargeya S."/>
            <person name="Fitzgerald M."/>
            <person name="Haas B."/>
            <person name="Abouelleil A."/>
            <person name="Alvarado L."/>
            <person name="Arachchi H.M."/>
            <person name="Berlin A."/>
            <person name="Brown A."/>
            <person name="Chapman S.B."/>
            <person name="Chen Z."/>
            <person name="Dunbar C."/>
            <person name="Freedman E."/>
            <person name="Gearin G."/>
            <person name="Gellesch M."/>
            <person name="Goldberg J."/>
            <person name="Griggs A."/>
            <person name="Gujja S."/>
            <person name="Heiman D."/>
            <person name="Howarth C."/>
            <person name="Larson L."/>
            <person name="Lui A."/>
            <person name="MacDonald P.J.P."/>
            <person name="Mehta T."/>
            <person name="Montmayeur A."/>
            <person name="Murphy C."/>
            <person name="Neiman D."/>
            <person name="Pearson M."/>
            <person name="Priest M."/>
            <person name="Roberts A."/>
            <person name="Saif S."/>
            <person name="Shea T."/>
            <person name="Shenoy N."/>
            <person name="Sisk P."/>
            <person name="Stolte C."/>
            <person name="Sykes S."/>
            <person name="Yandava C."/>
            <person name="Wortman J."/>
            <person name="Nusbaum C."/>
            <person name="Birren B."/>
        </authorList>
    </citation>
    <scope>NUCLEOTIDE SEQUENCE</scope>
    <source>
        <strain evidence="9">R3-111a-1</strain>
    </source>
</reference>
<evidence type="ECO:0000313" key="10">
    <source>
        <dbReference type="EnsemblFungi" id="EJT71044"/>
    </source>
</evidence>
<dbReference type="EnsemblFungi" id="EJT71044">
    <property type="protein sequence ID" value="EJT71044"/>
    <property type="gene ID" value="GGTG_12065"/>
</dbReference>
<dbReference type="InterPro" id="IPR045087">
    <property type="entry name" value="Cu-oxidase_fam"/>
</dbReference>
<dbReference type="Pfam" id="PF07731">
    <property type="entry name" value="Cu-oxidase_2"/>
    <property type="match status" value="1"/>
</dbReference>
<evidence type="ECO:0000259" key="8">
    <source>
        <dbReference type="Pfam" id="PF07732"/>
    </source>
</evidence>
<accession>J3PEY6</accession>
<feature type="domain" description="Plastocyanin-like" evidence="7">
    <location>
        <begin position="387"/>
        <end position="528"/>
    </location>
</feature>
<proteinExistence type="inferred from homology"/>
<keyword evidence="11" id="KW-1185">Reference proteome</keyword>
<dbReference type="VEuPathDB" id="FungiDB:GGTG_12065"/>
<dbReference type="AlphaFoldDB" id="J3PEY6"/>
<organism evidence="9">
    <name type="scientific">Gaeumannomyces tritici (strain R3-111a-1)</name>
    <name type="common">Wheat and barley take-all root rot fungus</name>
    <name type="synonym">Gaeumannomyces graminis var. tritici</name>
    <dbReference type="NCBI Taxonomy" id="644352"/>
    <lineage>
        <taxon>Eukaryota</taxon>
        <taxon>Fungi</taxon>
        <taxon>Dikarya</taxon>
        <taxon>Ascomycota</taxon>
        <taxon>Pezizomycotina</taxon>
        <taxon>Sordariomycetes</taxon>
        <taxon>Sordariomycetidae</taxon>
        <taxon>Magnaporthales</taxon>
        <taxon>Magnaporthaceae</taxon>
        <taxon>Gaeumannomyces</taxon>
    </lineage>
</organism>
<reference evidence="9" key="2">
    <citation type="submission" date="2010-07" db="EMBL/GenBank/DDBJ databases">
        <authorList>
            <consortium name="The Broad Institute Genome Sequencing Platform"/>
            <consortium name="Broad Institute Genome Sequencing Center for Infectious Disease"/>
            <person name="Ma L.-J."/>
            <person name="Dead R."/>
            <person name="Young S."/>
            <person name="Zeng Q."/>
            <person name="Koehrsen M."/>
            <person name="Alvarado L."/>
            <person name="Berlin A."/>
            <person name="Chapman S.B."/>
            <person name="Chen Z."/>
            <person name="Freedman E."/>
            <person name="Gellesch M."/>
            <person name="Goldberg J."/>
            <person name="Griggs A."/>
            <person name="Gujja S."/>
            <person name="Heilman E.R."/>
            <person name="Heiman D."/>
            <person name="Hepburn T."/>
            <person name="Howarth C."/>
            <person name="Jen D."/>
            <person name="Larson L."/>
            <person name="Mehta T."/>
            <person name="Neiman D."/>
            <person name="Pearson M."/>
            <person name="Roberts A."/>
            <person name="Saif S."/>
            <person name="Shea T."/>
            <person name="Shenoy N."/>
            <person name="Sisk P."/>
            <person name="Stolte C."/>
            <person name="Sykes S."/>
            <person name="Walk T."/>
            <person name="White J."/>
            <person name="Yandava C."/>
            <person name="Haas B."/>
            <person name="Nusbaum C."/>
            <person name="Birren B."/>
        </authorList>
    </citation>
    <scope>NUCLEOTIDE SEQUENCE</scope>
    <source>
        <strain evidence="9">R3-111a-1</strain>
    </source>
</reference>
<evidence type="ECO:0000256" key="1">
    <source>
        <dbReference type="ARBA" id="ARBA00010609"/>
    </source>
</evidence>
<keyword evidence="2" id="KW-0479">Metal-binding</keyword>
<reference evidence="10" key="4">
    <citation type="journal article" date="2015" name="G3 (Bethesda)">
        <title>Genome sequences of three phytopathogenic species of the Magnaporthaceae family of fungi.</title>
        <authorList>
            <person name="Okagaki L.H."/>
            <person name="Nunes C.C."/>
            <person name="Sailsbery J."/>
            <person name="Clay B."/>
            <person name="Brown D."/>
            <person name="John T."/>
            <person name="Oh Y."/>
            <person name="Young N."/>
            <person name="Fitzgerald M."/>
            <person name="Haas B.J."/>
            <person name="Zeng Q."/>
            <person name="Young S."/>
            <person name="Adiconis X."/>
            <person name="Fan L."/>
            <person name="Levin J.Z."/>
            <person name="Mitchell T.K."/>
            <person name="Okubara P.A."/>
            <person name="Farman M.L."/>
            <person name="Kohn L.M."/>
            <person name="Birren B."/>
            <person name="Ma L.-J."/>
            <person name="Dean R.A."/>
        </authorList>
    </citation>
    <scope>NUCLEOTIDE SEQUENCE</scope>
    <source>
        <strain evidence="10">R3-111a-1</strain>
    </source>
</reference>
<gene>
    <name evidence="10" type="primary">20352523</name>
    <name evidence="9" type="ORF">GGTG_12065</name>
</gene>
<dbReference type="Pfam" id="PF07732">
    <property type="entry name" value="Cu-oxidase_3"/>
    <property type="match status" value="1"/>
</dbReference>
<protein>
    <submittedName>
        <fullName evidence="9">L-ascorbate oxidase</fullName>
    </submittedName>
</protein>
<dbReference type="GO" id="GO:0016491">
    <property type="term" value="F:oxidoreductase activity"/>
    <property type="evidence" value="ECO:0007669"/>
    <property type="project" value="UniProtKB-KW"/>
</dbReference>
<dbReference type="InterPro" id="IPR017762">
    <property type="entry name" value="Multicopper_oxidase_fun"/>
</dbReference>